<dbReference type="EMBL" id="CP032698">
    <property type="protein sequence ID" value="AYG84381.1"/>
    <property type="molecule type" value="Genomic_DNA"/>
</dbReference>
<keyword evidence="2" id="KW-1185">Reference proteome</keyword>
<evidence type="ECO:0000313" key="1">
    <source>
        <dbReference type="EMBL" id="AYG84381.1"/>
    </source>
</evidence>
<dbReference type="Proteomes" id="UP000271554">
    <property type="component" value="Chromosome"/>
</dbReference>
<organism evidence="1 2">
    <name type="scientific">Streptomyces hundungensis</name>
    <dbReference type="NCBI Taxonomy" id="1077946"/>
    <lineage>
        <taxon>Bacteria</taxon>
        <taxon>Bacillati</taxon>
        <taxon>Actinomycetota</taxon>
        <taxon>Actinomycetes</taxon>
        <taxon>Kitasatosporales</taxon>
        <taxon>Streptomycetaceae</taxon>
        <taxon>Streptomyces</taxon>
    </lineage>
</organism>
<dbReference type="OrthoDB" id="4325432at2"/>
<dbReference type="PANTHER" id="PTHR42305:SF1">
    <property type="entry name" value="MEMBRANE PROTEIN RV1733C-RELATED"/>
    <property type="match status" value="1"/>
</dbReference>
<dbReference type="PANTHER" id="PTHR42305">
    <property type="entry name" value="MEMBRANE PROTEIN RV1733C-RELATED"/>
    <property type="match status" value="1"/>
</dbReference>
<gene>
    <name evidence="1" type="ORF">DWB77_06595</name>
</gene>
<sequence>MRAMSGLWRWRHNPLRRRTDLAEAWVALVALVLMVFAAPAVGVVCGSLTDTSLRQQVTEQRRHRHVTAAVVVGRAEQRAGASLPEGSTIRAARTTVVANWTAYDGSSRHGTLVSPLRSPAQGATFRLWTDDHGSPVPPPMARSAADTHAVFSGICAAAATAGLIEGIRRLTVWRLIRRRYARLDRAWARYGPDWGRTGAGS</sequence>
<evidence type="ECO:0000313" key="2">
    <source>
        <dbReference type="Proteomes" id="UP000271554"/>
    </source>
</evidence>
<reference evidence="1 2" key="1">
    <citation type="submission" date="2018-10" db="EMBL/GenBank/DDBJ databases">
        <title>Relationship between Morphology and Antimicrobial Activity in Streptomyces.</title>
        <authorList>
            <person name="Kang H.J."/>
            <person name="Kim S.B."/>
        </authorList>
    </citation>
    <scope>NUCLEOTIDE SEQUENCE [LARGE SCALE GENOMIC DNA]</scope>
    <source>
        <strain evidence="1 2">BH38</strain>
    </source>
</reference>
<dbReference type="AlphaFoldDB" id="A0A387HNP7"/>
<dbReference type="InterPro" id="IPR039708">
    <property type="entry name" value="MT1774/Rv1733c-like"/>
</dbReference>
<dbReference type="KEGG" id="shun:DWB77_06595"/>
<protein>
    <submittedName>
        <fullName evidence="1">Uncharacterized protein</fullName>
    </submittedName>
</protein>
<name>A0A387HNP7_9ACTN</name>
<proteinExistence type="predicted"/>
<accession>A0A387HNP7</accession>